<dbReference type="Proteomes" id="UP001595859">
    <property type="component" value="Unassembled WGS sequence"/>
</dbReference>
<name>A0ABV9S564_9PSEU</name>
<evidence type="ECO:0000256" key="1">
    <source>
        <dbReference type="SAM" id="MobiDB-lite"/>
    </source>
</evidence>
<dbReference type="EMBL" id="JBHSIS010000011">
    <property type="protein sequence ID" value="MFC4856815.1"/>
    <property type="molecule type" value="Genomic_DNA"/>
</dbReference>
<evidence type="ECO:0000313" key="3">
    <source>
        <dbReference type="Proteomes" id="UP001595859"/>
    </source>
</evidence>
<protein>
    <recommendedName>
        <fullName evidence="4">Excreted virulence factor EspC (Type VII ESX diderm)</fullName>
    </recommendedName>
</protein>
<dbReference type="RefSeq" id="WP_378058802.1">
    <property type="nucleotide sequence ID" value="NZ_JBHSIS010000011.1"/>
</dbReference>
<sequence length="110" mass="11659">MHRQAGIVTAVIPGLIMADKQASDGVSAIARDMRITAAPKHPGQDPVSVHFVNELVSVLRGDGGFVSRLTAVTERLENSAAQLDASRRGLQSTDQDVVGTFGRIQRGGRP</sequence>
<proteinExistence type="predicted"/>
<keyword evidence="3" id="KW-1185">Reference proteome</keyword>
<accession>A0ABV9S564</accession>
<gene>
    <name evidence="2" type="ORF">ACFPCV_25200</name>
</gene>
<comment type="caution">
    <text evidence="2">The sequence shown here is derived from an EMBL/GenBank/DDBJ whole genome shotgun (WGS) entry which is preliminary data.</text>
</comment>
<reference evidence="3" key="1">
    <citation type="journal article" date="2019" name="Int. J. Syst. Evol. Microbiol.">
        <title>The Global Catalogue of Microorganisms (GCM) 10K type strain sequencing project: providing services to taxonomists for standard genome sequencing and annotation.</title>
        <authorList>
            <consortium name="The Broad Institute Genomics Platform"/>
            <consortium name="The Broad Institute Genome Sequencing Center for Infectious Disease"/>
            <person name="Wu L."/>
            <person name="Ma J."/>
        </authorList>
    </citation>
    <scope>NUCLEOTIDE SEQUENCE [LARGE SCALE GENOMIC DNA]</scope>
    <source>
        <strain evidence="3">ZS-22-S1</strain>
    </source>
</reference>
<evidence type="ECO:0008006" key="4">
    <source>
        <dbReference type="Google" id="ProtNLM"/>
    </source>
</evidence>
<feature type="region of interest" description="Disordered" evidence="1">
    <location>
        <begin position="84"/>
        <end position="110"/>
    </location>
</feature>
<organism evidence="2 3">
    <name type="scientific">Actinophytocola glycyrrhizae</name>
    <dbReference type="NCBI Taxonomy" id="2044873"/>
    <lineage>
        <taxon>Bacteria</taxon>
        <taxon>Bacillati</taxon>
        <taxon>Actinomycetota</taxon>
        <taxon>Actinomycetes</taxon>
        <taxon>Pseudonocardiales</taxon>
        <taxon>Pseudonocardiaceae</taxon>
    </lineage>
</organism>
<evidence type="ECO:0000313" key="2">
    <source>
        <dbReference type="EMBL" id="MFC4856815.1"/>
    </source>
</evidence>